<dbReference type="Pfam" id="PF11958">
    <property type="entry name" value="DUF3472"/>
    <property type="match status" value="1"/>
</dbReference>
<proteinExistence type="predicted"/>
<sequence>MACDENLLKTTICDDATILENIRSRKKPVWTIPYAGNGFVQKSSTSAVEVITSNKLGNWNSSSTVISLYFYSRSPGRVLAALRLYVPRGTSKATVSMVHNTLNNPQSRHITFEGSEYHFVNCGYFDISMPGYTRFDLQGMGKTGGFYGDVSHLILLSDTDSLVDPACLKFVSDPNDFYFGRRGPSVHLWYSLPAAEETEYFYNEVTVPKGQDVIGAYFCAIGFSGGYFGIQVNSEKERRILFSIWSAYKTDNPQQIPQDYKVNCIKNGKDVYIGEFGNEGSGAQSYLRYMWQPDKTYRFIVRAKPIDPTKTMYSAWFKEGTSEDGWMLIASFEKPKVSTFFKGPYSFSENFKPETGYMERHCIFSNQWARSVADKWTECTSAKFTADAAANKQIRMDVCGGVGIDGDRTNFFLRNCGFLSDRVEPGTNFTRECSGTGPLVEVSLLP</sequence>
<dbReference type="InterPro" id="IPR021862">
    <property type="entry name" value="DUF3472"/>
</dbReference>
<evidence type="ECO:0000313" key="2">
    <source>
        <dbReference type="EMBL" id="ODM91585.1"/>
    </source>
</evidence>
<keyword evidence="3" id="KW-1185">Reference proteome</keyword>
<protein>
    <recommendedName>
        <fullName evidence="1">DUF5077 domain-containing protein</fullName>
    </recommendedName>
</protein>
<dbReference type="Pfam" id="PF16871">
    <property type="entry name" value="DUF5077"/>
    <property type="match status" value="1"/>
</dbReference>
<evidence type="ECO:0000313" key="3">
    <source>
        <dbReference type="Proteomes" id="UP000094527"/>
    </source>
</evidence>
<reference evidence="2 3" key="1">
    <citation type="journal article" date="2016" name="Genome Biol. Evol.">
        <title>Gene Family Evolution Reflects Adaptation to Soil Environmental Stressors in the Genome of the Collembolan Orchesella cincta.</title>
        <authorList>
            <person name="Faddeeva-Vakhrusheva A."/>
            <person name="Derks M.F."/>
            <person name="Anvar S.Y."/>
            <person name="Agamennone V."/>
            <person name="Suring W."/>
            <person name="Smit S."/>
            <person name="van Straalen N.M."/>
            <person name="Roelofs D."/>
        </authorList>
    </citation>
    <scope>NUCLEOTIDE SEQUENCE [LARGE SCALE GENOMIC DNA]</scope>
    <source>
        <tissue evidence="2">Mixed pool</tissue>
    </source>
</reference>
<organism evidence="2 3">
    <name type="scientific">Orchesella cincta</name>
    <name type="common">Springtail</name>
    <name type="synonym">Podura cincta</name>
    <dbReference type="NCBI Taxonomy" id="48709"/>
    <lineage>
        <taxon>Eukaryota</taxon>
        <taxon>Metazoa</taxon>
        <taxon>Ecdysozoa</taxon>
        <taxon>Arthropoda</taxon>
        <taxon>Hexapoda</taxon>
        <taxon>Collembola</taxon>
        <taxon>Entomobryomorpha</taxon>
        <taxon>Entomobryoidea</taxon>
        <taxon>Orchesellidae</taxon>
        <taxon>Orchesellinae</taxon>
        <taxon>Orchesella</taxon>
    </lineage>
</organism>
<dbReference type="AlphaFoldDB" id="A0A1D2MF17"/>
<dbReference type="Proteomes" id="UP000094527">
    <property type="component" value="Unassembled WGS sequence"/>
</dbReference>
<gene>
    <name evidence="2" type="ORF">Ocin01_15097</name>
</gene>
<feature type="domain" description="DUF5077" evidence="1">
    <location>
        <begin position="32"/>
        <end position="158"/>
    </location>
</feature>
<evidence type="ECO:0000259" key="1">
    <source>
        <dbReference type="Pfam" id="PF16871"/>
    </source>
</evidence>
<dbReference type="EMBL" id="LJIJ01001496">
    <property type="protein sequence ID" value="ODM91585.1"/>
    <property type="molecule type" value="Genomic_DNA"/>
</dbReference>
<accession>A0A1D2MF17</accession>
<dbReference type="InterPro" id="IPR031712">
    <property type="entry name" value="DUF5077"/>
</dbReference>
<dbReference type="OMA" id="EGYFGMQ"/>
<dbReference type="OrthoDB" id="7769523at2759"/>
<name>A0A1D2MF17_ORCCI</name>
<comment type="caution">
    <text evidence="2">The sequence shown here is derived from an EMBL/GenBank/DDBJ whole genome shotgun (WGS) entry which is preliminary data.</text>
</comment>